<feature type="compositionally biased region" description="Basic and acidic residues" evidence="1">
    <location>
        <begin position="33"/>
        <end position="42"/>
    </location>
</feature>
<evidence type="ECO:0000313" key="2">
    <source>
        <dbReference type="Proteomes" id="UP000887578"/>
    </source>
</evidence>
<sequence length="99" mass="10952">MQSMDSISENIDDNLKAVEHPPKPDNLPAPINENDKHAEADKINSSTDNSSTDEEKNENDNHLENGHVDPDVHNHNGGDYVERGSSQGSNRFTVEGKFL</sequence>
<keyword evidence="2" id="KW-1185">Reference proteome</keyword>
<evidence type="ECO:0000256" key="1">
    <source>
        <dbReference type="SAM" id="MobiDB-lite"/>
    </source>
</evidence>
<feature type="compositionally biased region" description="Basic and acidic residues" evidence="1">
    <location>
        <begin position="58"/>
        <end position="82"/>
    </location>
</feature>
<name>A0A914NXV1_9BILA</name>
<protein>
    <submittedName>
        <fullName evidence="3">Uncharacterized protein</fullName>
    </submittedName>
</protein>
<dbReference type="AlphaFoldDB" id="A0A914NXV1"/>
<reference evidence="3" key="1">
    <citation type="submission" date="2022-11" db="UniProtKB">
        <authorList>
            <consortium name="WormBaseParasite"/>
        </authorList>
    </citation>
    <scope>IDENTIFICATION</scope>
</reference>
<organism evidence="2 3">
    <name type="scientific">Panagrolaimus davidi</name>
    <dbReference type="NCBI Taxonomy" id="227884"/>
    <lineage>
        <taxon>Eukaryota</taxon>
        <taxon>Metazoa</taxon>
        <taxon>Ecdysozoa</taxon>
        <taxon>Nematoda</taxon>
        <taxon>Chromadorea</taxon>
        <taxon>Rhabditida</taxon>
        <taxon>Tylenchina</taxon>
        <taxon>Panagrolaimomorpha</taxon>
        <taxon>Panagrolaimoidea</taxon>
        <taxon>Panagrolaimidae</taxon>
        <taxon>Panagrolaimus</taxon>
    </lineage>
</organism>
<dbReference type="Proteomes" id="UP000887578">
    <property type="component" value="Unplaced"/>
</dbReference>
<feature type="compositionally biased region" description="Basic and acidic residues" evidence="1">
    <location>
        <begin position="13"/>
        <end position="23"/>
    </location>
</feature>
<proteinExistence type="predicted"/>
<evidence type="ECO:0000313" key="3">
    <source>
        <dbReference type="WBParaSite" id="PDA_v2.g10211.t1"/>
    </source>
</evidence>
<accession>A0A914NXV1</accession>
<feature type="region of interest" description="Disordered" evidence="1">
    <location>
        <begin position="1"/>
        <end position="99"/>
    </location>
</feature>
<dbReference type="WBParaSite" id="PDA_v2.g10211.t1">
    <property type="protein sequence ID" value="PDA_v2.g10211.t1"/>
    <property type="gene ID" value="PDA_v2.g10211"/>
</dbReference>